<evidence type="ECO:0000256" key="1">
    <source>
        <dbReference type="ARBA" id="ARBA00022692"/>
    </source>
</evidence>
<feature type="domain" description="Major facilitator superfamily (MFS) profile" evidence="5">
    <location>
        <begin position="9"/>
        <end position="406"/>
    </location>
</feature>
<evidence type="ECO:0000313" key="6">
    <source>
        <dbReference type="EMBL" id="MFD2516990.1"/>
    </source>
</evidence>
<feature type="transmembrane region" description="Helical" evidence="4">
    <location>
        <begin position="7"/>
        <end position="27"/>
    </location>
</feature>
<feature type="transmembrane region" description="Helical" evidence="4">
    <location>
        <begin position="314"/>
        <end position="339"/>
    </location>
</feature>
<dbReference type="PANTHER" id="PTHR11360:SF317">
    <property type="entry name" value="MAJOR FACILITATOR SUPERFAMILY (MFS) PROFILE DOMAIN-CONTAINING PROTEIN-RELATED"/>
    <property type="match status" value="1"/>
</dbReference>
<dbReference type="SUPFAM" id="SSF103473">
    <property type="entry name" value="MFS general substrate transporter"/>
    <property type="match status" value="1"/>
</dbReference>
<evidence type="ECO:0000259" key="5">
    <source>
        <dbReference type="PROSITE" id="PS50850"/>
    </source>
</evidence>
<feature type="transmembrane region" description="Helical" evidence="4">
    <location>
        <begin position="351"/>
        <end position="372"/>
    </location>
</feature>
<dbReference type="InterPro" id="IPR050327">
    <property type="entry name" value="Proton-linked_MCT"/>
</dbReference>
<feature type="transmembrane region" description="Helical" evidence="4">
    <location>
        <begin position="384"/>
        <end position="402"/>
    </location>
</feature>
<proteinExistence type="predicted"/>
<protein>
    <submittedName>
        <fullName evidence="6">OFA family MFS transporter</fullName>
    </submittedName>
</protein>
<dbReference type="InterPro" id="IPR036259">
    <property type="entry name" value="MFS_trans_sf"/>
</dbReference>
<feature type="transmembrane region" description="Helical" evidence="4">
    <location>
        <begin position="138"/>
        <end position="159"/>
    </location>
</feature>
<feature type="transmembrane region" description="Helical" evidence="4">
    <location>
        <begin position="228"/>
        <end position="249"/>
    </location>
</feature>
<feature type="transmembrane region" description="Helical" evidence="4">
    <location>
        <begin position="47"/>
        <end position="64"/>
    </location>
</feature>
<feature type="transmembrane region" description="Helical" evidence="4">
    <location>
        <begin position="165"/>
        <end position="187"/>
    </location>
</feature>
<comment type="caution">
    <text evidence="6">The sequence shown here is derived from an EMBL/GenBank/DDBJ whole genome shotgun (WGS) entry which is preliminary data.</text>
</comment>
<keyword evidence="3 4" id="KW-0472">Membrane</keyword>
<gene>
    <name evidence="6" type="ORF">ACFSTG_03720</name>
</gene>
<keyword evidence="1 4" id="KW-0812">Transmembrane</keyword>
<evidence type="ECO:0000256" key="2">
    <source>
        <dbReference type="ARBA" id="ARBA00022989"/>
    </source>
</evidence>
<dbReference type="InterPro" id="IPR020846">
    <property type="entry name" value="MFS_dom"/>
</dbReference>
<sequence length="429" mass="46745">MEKVKNRWLIAASAVGIHLSIGSVYAWSVYTKPLINQFGWDLKDTQFTFSLAIFFLGISAAFLGHYLERKGPRRSGLLAATFFGIGIAGSGLAIYLESLYLLYLFYGVFGGIGLGLGYITPVSTLVKWFPDRRGLATGLAIMGFGFAALLSSPIIVYLIGTVGIANTFFIMGGAYFIIMLLSSLYLAPPLADWLPEGFKATIDSGKRKFRQDLSQLTANEAVRTRRFWYLWLMLFINISCGIAIISVASPMAQEYAGLTVVAAATMVGIMGLFNGVGRIGWASLSDRIGRPAIYSIFFAIQIVAFFLLPGVTNAILFQVLIFVIMSCYGGGFATVPAYIGDVFGTKQLGAIHGYILTAWAAAGMAGPLFAAWARTVTSNYNGTLYFFAGLLLVALLISILMIREIKKLRQMKVNEPMLAEVEQRPEPTT</sequence>
<evidence type="ECO:0000256" key="4">
    <source>
        <dbReference type="SAM" id="Phobius"/>
    </source>
</evidence>
<organism evidence="6 7">
    <name type="scientific">Salinimicrobium flavum</name>
    <dbReference type="NCBI Taxonomy" id="1737065"/>
    <lineage>
        <taxon>Bacteria</taxon>
        <taxon>Pseudomonadati</taxon>
        <taxon>Bacteroidota</taxon>
        <taxon>Flavobacteriia</taxon>
        <taxon>Flavobacteriales</taxon>
        <taxon>Flavobacteriaceae</taxon>
        <taxon>Salinimicrobium</taxon>
    </lineage>
</organism>
<dbReference type="InterPro" id="IPR011701">
    <property type="entry name" value="MFS"/>
</dbReference>
<feature type="transmembrane region" description="Helical" evidence="4">
    <location>
        <begin position="76"/>
        <end position="96"/>
    </location>
</feature>
<feature type="transmembrane region" description="Helical" evidence="4">
    <location>
        <begin position="102"/>
        <end position="126"/>
    </location>
</feature>
<keyword evidence="7" id="KW-1185">Reference proteome</keyword>
<feature type="transmembrane region" description="Helical" evidence="4">
    <location>
        <begin position="288"/>
        <end position="308"/>
    </location>
</feature>
<name>A0ABW5IUA2_9FLAO</name>
<feature type="transmembrane region" description="Helical" evidence="4">
    <location>
        <begin position="255"/>
        <end position="276"/>
    </location>
</feature>
<evidence type="ECO:0000313" key="7">
    <source>
        <dbReference type="Proteomes" id="UP001597468"/>
    </source>
</evidence>
<evidence type="ECO:0000256" key="3">
    <source>
        <dbReference type="ARBA" id="ARBA00023136"/>
    </source>
</evidence>
<dbReference type="CDD" id="cd17353">
    <property type="entry name" value="MFS_OFA_like"/>
    <property type="match status" value="1"/>
</dbReference>
<reference evidence="7" key="1">
    <citation type="journal article" date="2019" name="Int. J. Syst. Evol. Microbiol.">
        <title>The Global Catalogue of Microorganisms (GCM) 10K type strain sequencing project: providing services to taxonomists for standard genome sequencing and annotation.</title>
        <authorList>
            <consortium name="The Broad Institute Genomics Platform"/>
            <consortium name="The Broad Institute Genome Sequencing Center for Infectious Disease"/>
            <person name="Wu L."/>
            <person name="Ma J."/>
        </authorList>
    </citation>
    <scope>NUCLEOTIDE SEQUENCE [LARGE SCALE GENOMIC DNA]</scope>
    <source>
        <strain evidence="7">KCTC 42585</strain>
    </source>
</reference>
<accession>A0ABW5IUA2</accession>
<dbReference type="Pfam" id="PF07690">
    <property type="entry name" value="MFS_1"/>
    <property type="match status" value="1"/>
</dbReference>
<dbReference type="Proteomes" id="UP001597468">
    <property type="component" value="Unassembled WGS sequence"/>
</dbReference>
<dbReference type="PANTHER" id="PTHR11360">
    <property type="entry name" value="MONOCARBOXYLATE TRANSPORTER"/>
    <property type="match status" value="1"/>
</dbReference>
<dbReference type="PROSITE" id="PS50850">
    <property type="entry name" value="MFS"/>
    <property type="match status" value="1"/>
</dbReference>
<dbReference type="RefSeq" id="WP_380748607.1">
    <property type="nucleotide sequence ID" value="NZ_JBHULT010000006.1"/>
</dbReference>
<dbReference type="EMBL" id="JBHULT010000006">
    <property type="protein sequence ID" value="MFD2516990.1"/>
    <property type="molecule type" value="Genomic_DNA"/>
</dbReference>
<dbReference type="Gene3D" id="1.20.1250.20">
    <property type="entry name" value="MFS general substrate transporter like domains"/>
    <property type="match status" value="2"/>
</dbReference>
<keyword evidence="2 4" id="KW-1133">Transmembrane helix</keyword>